<feature type="non-terminal residue" evidence="2">
    <location>
        <position position="136"/>
    </location>
</feature>
<evidence type="ECO:0000256" key="1">
    <source>
        <dbReference type="SAM" id="MobiDB-lite"/>
    </source>
</evidence>
<proteinExistence type="predicted"/>
<accession>X1KEY7</accession>
<dbReference type="AlphaFoldDB" id="X1KEY7"/>
<sequence length="136" mass="15469">MPQSKNAPRGINGAYLPSPDKNIKDLKERKAAQRKTLDMNGHGNNPWSGFKTEFTDFASHFLPTDDVYGSSGSGVDDVPALSHFQWLAERRLGIGWKITWKAAQDAVRNRFKIADYQGEIQERDDIFEWMELPDVD</sequence>
<evidence type="ECO:0000313" key="2">
    <source>
        <dbReference type="EMBL" id="GAI05218.1"/>
    </source>
</evidence>
<name>X1KEY7_9ZZZZ</name>
<reference evidence="2" key="1">
    <citation type="journal article" date="2014" name="Front. Microbiol.">
        <title>High frequency of phylogenetically diverse reductive dehalogenase-homologous genes in deep subseafloor sedimentary metagenomes.</title>
        <authorList>
            <person name="Kawai M."/>
            <person name="Futagami T."/>
            <person name="Toyoda A."/>
            <person name="Takaki Y."/>
            <person name="Nishi S."/>
            <person name="Hori S."/>
            <person name="Arai W."/>
            <person name="Tsubouchi T."/>
            <person name="Morono Y."/>
            <person name="Uchiyama I."/>
            <person name="Ito T."/>
            <person name="Fujiyama A."/>
            <person name="Inagaki F."/>
            <person name="Takami H."/>
        </authorList>
    </citation>
    <scope>NUCLEOTIDE SEQUENCE</scope>
    <source>
        <strain evidence="2">Expedition CK06-06</strain>
    </source>
</reference>
<dbReference type="EMBL" id="BARV01007242">
    <property type="protein sequence ID" value="GAI05218.1"/>
    <property type="molecule type" value="Genomic_DNA"/>
</dbReference>
<feature type="region of interest" description="Disordered" evidence="1">
    <location>
        <begin position="1"/>
        <end position="23"/>
    </location>
</feature>
<comment type="caution">
    <text evidence="2">The sequence shown here is derived from an EMBL/GenBank/DDBJ whole genome shotgun (WGS) entry which is preliminary data.</text>
</comment>
<gene>
    <name evidence="2" type="ORF">S06H3_14777</name>
</gene>
<organism evidence="2">
    <name type="scientific">marine sediment metagenome</name>
    <dbReference type="NCBI Taxonomy" id="412755"/>
    <lineage>
        <taxon>unclassified sequences</taxon>
        <taxon>metagenomes</taxon>
        <taxon>ecological metagenomes</taxon>
    </lineage>
</organism>
<protein>
    <submittedName>
        <fullName evidence="2">Uncharacterized protein</fullName>
    </submittedName>
</protein>